<dbReference type="EMBL" id="JBHZOL010000003">
    <property type="protein sequence ID" value="MFE4104718.1"/>
    <property type="molecule type" value="Genomic_DNA"/>
</dbReference>
<keyword evidence="5" id="KW-1185">Reference proteome</keyword>
<accession>A0ABW6I991</accession>
<proteinExistence type="inferred from homology"/>
<evidence type="ECO:0000313" key="5">
    <source>
        <dbReference type="Proteomes" id="UP001600165"/>
    </source>
</evidence>
<dbReference type="Gene3D" id="1.25.40.10">
    <property type="entry name" value="Tetratricopeptide repeat domain"/>
    <property type="match status" value="3"/>
</dbReference>
<dbReference type="InterPro" id="IPR008939">
    <property type="entry name" value="Lytic_TGlycosylase_superhlx_U"/>
</dbReference>
<comment type="similarity">
    <text evidence="1">Belongs to the transglycosylase Slt family.</text>
</comment>
<protein>
    <submittedName>
        <fullName evidence="4">Transglycosylase SLT domain-containing protein</fullName>
    </submittedName>
</protein>
<dbReference type="InterPro" id="IPR000189">
    <property type="entry name" value="Transglyc_AS"/>
</dbReference>
<organism evidence="4 5">
    <name type="scientific">Almyronema epifaneia S1</name>
    <dbReference type="NCBI Taxonomy" id="2991925"/>
    <lineage>
        <taxon>Bacteria</taxon>
        <taxon>Bacillati</taxon>
        <taxon>Cyanobacteriota</taxon>
        <taxon>Cyanophyceae</taxon>
        <taxon>Nodosilineales</taxon>
        <taxon>Nodosilineaceae</taxon>
        <taxon>Almyronema</taxon>
        <taxon>Almyronema epifaneia</taxon>
    </lineage>
</organism>
<dbReference type="InterPro" id="IPR019734">
    <property type="entry name" value="TPR_rpt"/>
</dbReference>
<dbReference type="SUPFAM" id="SSF53955">
    <property type="entry name" value="Lysozyme-like"/>
    <property type="match status" value="1"/>
</dbReference>
<dbReference type="Pfam" id="PF01464">
    <property type="entry name" value="SLT"/>
    <property type="match status" value="1"/>
</dbReference>
<comment type="caution">
    <text evidence="4">The sequence shown here is derived from an EMBL/GenBank/DDBJ whole genome shotgun (WGS) entry which is preliminary data.</text>
</comment>
<gene>
    <name evidence="4" type="ORF">ACFVKH_00415</name>
</gene>
<keyword evidence="2" id="KW-0732">Signal</keyword>
<evidence type="ECO:0000256" key="1">
    <source>
        <dbReference type="ARBA" id="ARBA00007734"/>
    </source>
</evidence>
<dbReference type="InterPro" id="IPR023346">
    <property type="entry name" value="Lysozyme-like_dom_sf"/>
</dbReference>
<dbReference type="InterPro" id="IPR008258">
    <property type="entry name" value="Transglycosylase_SLT_dom_1"/>
</dbReference>
<dbReference type="CDD" id="cd13401">
    <property type="entry name" value="Slt70-like"/>
    <property type="match status" value="1"/>
</dbReference>
<dbReference type="Proteomes" id="UP001600165">
    <property type="component" value="Unassembled WGS sequence"/>
</dbReference>
<evidence type="ECO:0000256" key="2">
    <source>
        <dbReference type="ARBA" id="ARBA00022729"/>
    </source>
</evidence>
<evidence type="ECO:0000259" key="3">
    <source>
        <dbReference type="Pfam" id="PF01464"/>
    </source>
</evidence>
<reference evidence="4 5" key="1">
    <citation type="submission" date="2024-10" db="EMBL/GenBank/DDBJ databases">
        <authorList>
            <person name="Ratan Roy A."/>
            <person name="Morales Sandoval P.H."/>
            <person name="De Los Santos Villalobos S."/>
            <person name="Chakraborty S."/>
            <person name="Mukherjee J."/>
        </authorList>
    </citation>
    <scope>NUCLEOTIDE SEQUENCE [LARGE SCALE GENOMIC DNA]</scope>
    <source>
        <strain evidence="4 5">S1</strain>
    </source>
</reference>
<feature type="domain" description="Transglycosylase SLT" evidence="3">
    <location>
        <begin position="566"/>
        <end position="676"/>
    </location>
</feature>
<dbReference type="Gene3D" id="1.10.530.10">
    <property type="match status" value="1"/>
</dbReference>
<dbReference type="PROSITE" id="PS00922">
    <property type="entry name" value="TRANSGLYCOSYLASE"/>
    <property type="match status" value="1"/>
</dbReference>
<dbReference type="Pfam" id="PF13174">
    <property type="entry name" value="TPR_6"/>
    <property type="match status" value="3"/>
</dbReference>
<dbReference type="InterPro" id="IPR011990">
    <property type="entry name" value="TPR-like_helical_dom_sf"/>
</dbReference>
<dbReference type="PANTHER" id="PTHR37423">
    <property type="entry name" value="SOLUBLE LYTIC MUREIN TRANSGLYCOSYLASE-RELATED"/>
    <property type="match status" value="1"/>
</dbReference>
<name>A0ABW6I991_9CYAN</name>
<sequence length="730" mass="80589">MPLLALVGVSTLSLSLFVGLAALIGGWGWFNRSGQLEAPLAERTSPESNSQVLKLVSQPAATRATQLMAIAQSDSSSLEQARARYLLATDLINQGRGGTAIELLTGLADEYPTLAPYVWVKQGQAQAAAGQTAAAEQTWQQAVERYGDQPAIAEALFQLGKTEARYWDQALAKFPAHPRSVEIARQRLADQSSGDQTLALLLQIAQHGLYLSEIETYLDRLVAEYGSQLQPADWQTIGFGYWEIQRYGKAGSAYAQAPASPRNLYRTARGLQLGEQKTAAIAAYQQLAAQFPTAPETAEGLIKLANLLPQAQALPVIDRVIANFPDYAAEALMLRARDLESLDSPDSAAQARQSVLTQYSNSEAAAELRWQYAENAAAQQDLAAAYTWARQLLAENAESELASKAAFWAGKWAQRLGQSAAAQLAFEQTVQRYPESYYAWRAAVSLGWPVGDFQTVRSQTPEITQPAQRSLLPAGSPQLQELYQLGQDQDAWSLWQSEFTNLQDPSVTEQFTDGLMRLGVGDNLDGIFMVSSLAWRDRPAEKSQYTQLKQQDAYRHALYPFPFAEIIEAWASQQQLNPLLVTALIRQESRFEPQIRSYVGAVGLMQVMPDTADWIQAQTGFDNINLEAPSDNVKLGTWYLDYTHSEYGDNSLFAVASYNAGPGNVADWISRNNFADLDEFVERIPFPETRGYVDSVFGGYWNYLQLYSPAIAQLLQSHAKKTLAPLPELK</sequence>
<evidence type="ECO:0000313" key="4">
    <source>
        <dbReference type="EMBL" id="MFE4104718.1"/>
    </source>
</evidence>
<dbReference type="PANTHER" id="PTHR37423:SF5">
    <property type="entry name" value="SOLUBLE LYTIC MUREIN TRANSGLYCOSYLASE"/>
    <property type="match status" value="1"/>
</dbReference>
<dbReference type="SUPFAM" id="SSF48435">
    <property type="entry name" value="Bacterial muramidases"/>
    <property type="match status" value="1"/>
</dbReference>